<evidence type="ECO:0000313" key="1">
    <source>
        <dbReference type="EMBL" id="KEZ87974.1"/>
    </source>
</evidence>
<keyword evidence="2" id="KW-1185">Reference proteome</keyword>
<accession>A0A084JG90</accession>
<comment type="caution">
    <text evidence="1">The sequence shown here is derived from an EMBL/GenBank/DDBJ whole genome shotgun (WGS) entry which is preliminary data.</text>
</comment>
<evidence type="ECO:0000313" key="2">
    <source>
        <dbReference type="Proteomes" id="UP000028542"/>
    </source>
</evidence>
<dbReference type="RefSeq" id="WP_035130447.1">
    <property type="nucleotide sequence ID" value="NZ_JPMD01000006.1"/>
</dbReference>
<sequence length="674" mass="74893">MRKRKTKGSSMLLVIAVFGILATLALAMLGATYANYRLRVEENNRVKNLYSAESGIDKAYARITKVVEIAIEEGIAAGNKETTIKKQNEIFKGVYKDYIDDNLIDYVSGEYVVNSNKAEVKCELKAPTIKKGDLDYKIVKLTSTYKDDKGKERVVSVAYNLVTPEAYRILDKADGNTSKLINYTLAADGNLTIATDSSHVKEGKVEVDGNLWIQGLRSENMVNNPTVDKYKGGIEINNTDIEFKGQVNTAANIAVDKSKVILKPITLGLTEVNNRIYAENIFLGNLAEGDVDSGIDVDCSKAELYLANDLVIGASDAKINIKNLYGFNDLNIALPTDNGQVVRGSSSIIINSMKWPNNKGNLTVSDNAYLMGSAYIKTHREPYQTGESVALKGNYKAYAKDSNGNYKDSQYEYLDPLVLITRNAQGQPLNVVDKAEHFVDYSNSSDASIRAKGISLPQKTYTAGAYISGGKAHGNSASLNTEELDKIENMKKRFVQAVYYMGNEDFDVNKFQQGKAIYTVENQINWDGVSSLIANRGNIIQLENMVILLNDDEDRDIEINDDKLILRHENKEVTYNTEFNREESKDISYIVVTKGDVNYNGTKDYKGTIISLKDINIKNSKGLIGTAKLSEDEIKDKKNKGVLDFIFTQGKNLVTERTILATDLITKEKWTLEK</sequence>
<dbReference type="EMBL" id="JPMD01000006">
    <property type="protein sequence ID" value="KEZ87974.1"/>
    <property type="molecule type" value="Genomic_DNA"/>
</dbReference>
<protein>
    <submittedName>
        <fullName evidence="1">Uncharacterized protein</fullName>
    </submittedName>
</protein>
<dbReference type="AlphaFoldDB" id="A0A084JG90"/>
<reference evidence="1 2" key="1">
    <citation type="submission" date="2014-07" db="EMBL/GenBank/DDBJ databases">
        <title>Draft genome of Clostridium sulfidigenes 113A isolated from sediments associated with methane hydrate from Krishna Godavari basin.</title>
        <authorList>
            <person name="Honkalas V.S."/>
            <person name="Dabir A.P."/>
            <person name="Arora P."/>
            <person name="Dhakephalkar P.K."/>
        </authorList>
    </citation>
    <scope>NUCLEOTIDE SEQUENCE [LARGE SCALE GENOMIC DNA]</scope>
    <source>
        <strain evidence="1 2">113A</strain>
    </source>
</reference>
<dbReference type="Proteomes" id="UP000028542">
    <property type="component" value="Unassembled WGS sequence"/>
</dbReference>
<name>A0A084JG90_9CLOT</name>
<dbReference type="eggNOG" id="ENOG50332R9">
    <property type="taxonomic scope" value="Bacteria"/>
</dbReference>
<dbReference type="STRING" id="318464.IO99_03860"/>
<proteinExistence type="predicted"/>
<gene>
    <name evidence="1" type="ORF">IO99_03860</name>
</gene>
<organism evidence="1 2">
    <name type="scientific">Clostridium sulfidigenes</name>
    <dbReference type="NCBI Taxonomy" id="318464"/>
    <lineage>
        <taxon>Bacteria</taxon>
        <taxon>Bacillati</taxon>
        <taxon>Bacillota</taxon>
        <taxon>Clostridia</taxon>
        <taxon>Eubacteriales</taxon>
        <taxon>Clostridiaceae</taxon>
        <taxon>Clostridium</taxon>
    </lineage>
</organism>